<organism evidence="1 2">
    <name type="scientific">Paspalum notatum var. saurae</name>
    <dbReference type="NCBI Taxonomy" id="547442"/>
    <lineage>
        <taxon>Eukaryota</taxon>
        <taxon>Viridiplantae</taxon>
        <taxon>Streptophyta</taxon>
        <taxon>Embryophyta</taxon>
        <taxon>Tracheophyta</taxon>
        <taxon>Spermatophyta</taxon>
        <taxon>Magnoliopsida</taxon>
        <taxon>Liliopsida</taxon>
        <taxon>Poales</taxon>
        <taxon>Poaceae</taxon>
        <taxon>PACMAD clade</taxon>
        <taxon>Panicoideae</taxon>
        <taxon>Andropogonodae</taxon>
        <taxon>Paspaleae</taxon>
        <taxon>Paspalinae</taxon>
        <taxon>Paspalum</taxon>
    </lineage>
</organism>
<dbReference type="Proteomes" id="UP001341281">
    <property type="component" value="Chromosome 07"/>
</dbReference>
<reference evidence="1 2" key="1">
    <citation type="submission" date="2024-02" db="EMBL/GenBank/DDBJ databases">
        <title>High-quality chromosome-scale genome assembly of Pensacola bahiagrass (Paspalum notatum Flugge var. saurae).</title>
        <authorList>
            <person name="Vega J.M."/>
            <person name="Podio M."/>
            <person name="Orjuela J."/>
            <person name="Siena L.A."/>
            <person name="Pessino S.C."/>
            <person name="Combes M.C."/>
            <person name="Mariac C."/>
            <person name="Albertini E."/>
            <person name="Pupilli F."/>
            <person name="Ortiz J.P.A."/>
            <person name="Leblanc O."/>
        </authorList>
    </citation>
    <scope>NUCLEOTIDE SEQUENCE [LARGE SCALE GENOMIC DNA]</scope>
    <source>
        <strain evidence="1">R1</strain>
        <tissue evidence="1">Leaf</tissue>
    </source>
</reference>
<sequence length="64" mass="6887">MEGSGALVRLEEPRELINLGREGKEEAERWYLGTGASNHMAGSRVAFFELDSSVTGTISSATTL</sequence>
<dbReference type="AlphaFoldDB" id="A0AAQ3U5T1"/>
<name>A0AAQ3U5T1_PASNO</name>
<evidence type="ECO:0000313" key="1">
    <source>
        <dbReference type="EMBL" id="WVZ84382.1"/>
    </source>
</evidence>
<gene>
    <name evidence="1" type="ORF">U9M48_031420</name>
</gene>
<dbReference type="EMBL" id="CP144751">
    <property type="protein sequence ID" value="WVZ84382.1"/>
    <property type="molecule type" value="Genomic_DNA"/>
</dbReference>
<keyword evidence="2" id="KW-1185">Reference proteome</keyword>
<protein>
    <submittedName>
        <fullName evidence="1">Uncharacterized protein</fullName>
    </submittedName>
</protein>
<accession>A0AAQ3U5T1</accession>
<proteinExistence type="predicted"/>
<evidence type="ECO:0000313" key="2">
    <source>
        <dbReference type="Proteomes" id="UP001341281"/>
    </source>
</evidence>